<gene>
    <name evidence="4" type="ORF">HAX54_049155</name>
</gene>
<evidence type="ECO:0000256" key="2">
    <source>
        <dbReference type="ARBA" id="ARBA00023306"/>
    </source>
</evidence>
<dbReference type="InterPro" id="IPR043198">
    <property type="entry name" value="Cyclin/Ssn8"/>
</dbReference>
<reference evidence="4 5" key="1">
    <citation type="journal article" date="2021" name="BMC Genomics">
        <title>Datura genome reveals duplications of psychoactive alkaloid biosynthetic genes and high mutation rate following tissue culture.</title>
        <authorList>
            <person name="Rajewski A."/>
            <person name="Carter-House D."/>
            <person name="Stajich J."/>
            <person name="Litt A."/>
        </authorList>
    </citation>
    <scope>NUCLEOTIDE SEQUENCE [LARGE SCALE GENOMIC DNA]</scope>
    <source>
        <strain evidence="4">AR-01</strain>
    </source>
</reference>
<feature type="region of interest" description="Disordered" evidence="3">
    <location>
        <begin position="1"/>
        <end position="49"/>
    </location>
</feature>
<dbReference type="CDD" id="cd20588">
    <property type="entry name" value="CYCLIN_AcCycT_rpt2"/>
    <property type="match status" value="1"/>
</dbReference>
<dbReference type="Gene3D" id="1.10.472.10">
    <property type="entry name" value="Cyclin-like"/>
    <property type="match status" value="1"/>
</dbReference>
<comment type="caution">
    <text evidence="4">The sequence shown here is derived from an EMBL/GenBank/DDBJ whole genome shotgun (WGS) entry which is preliminary data.</text>
</comment>
<feature type="region of interest" description="Disordered" evidence="3">
    <location>
        <begin position="107"/>
        <end position="128"/>
    </location>
</feature>
<name>A0ABS8WNZ6_DATST</name>
<sequence length="446" mass="50897">MAPLSRQASNHHRNPMPLMYDIETTPLQTSYTTERNSARKRGEKEAGRRYSAGANTVHWRTDSKWVWALLVETLKRPAEIDKCWWLPERSSEGGSLASPELKLLVREKKEGKKKKKKKKKKEKEKMEEKKRLCGADRCHIMHVPSKGRRVRKKLLESLKMLYLFLMRSFIKDPLQLFRGSSKRYCPLAWWLCSEILEQQKELILSGERVVLATLAFDLNVHHPYKPLSAIKKFKVAQNALAQVAWNFVNDGWLGEQRAGRTSLCLQFKPHHIAAGAIFLAAKFLKVKLPSDGEKVWWQEFDVTPRQLEEVSNQMLELYEQNRVPPQASEAEGSAGGNQRPAGKSSAYEEHAANNSNSLVEGANTSAGTSNPASSSEIPDQPRYWNQVEINDRQKHDREQVAYQGSAAEVQSRIQGMLLRAMLKMIRRGTLGKLNPRHKGIKGKVPW</sequence>
<evidence type="ECO:0000256" key="1">
    <source>
        <dbReference type="ARBA" id="ARBA00022618"/>
    </source>
</evidence>
<dbReference type="PANTHER" id="PTHR10026">
    <property type="entry name" value="CYCLIN"/>
    <property type="match status" value="1"/>
</dbReference>
<dbReference type="InterPro" id="IPR036915">
    <property type="entry name" value="Cyclin-like_sf"/>
</dbReference>
<feature type="compositionally biased region" description="Basic residues" evidence="3">
    <location>
        <begin position="111"/>
        <end position="122"/>
    </location>
</feature>
<evidence type="ECO:0000313" key="5">
    <source>
        <dbReference type="Proteomes" id="UP000823775"/>
    </source>
</evidence>
<feature type="compositionally biased region" description="Polar residues" evidence="3">
    <location>
        <begin position="25"/>
        <end position="35"/>
    </location>
</feature>
<keyword evidence="5" id="KW-1185">Reference proteome</keyword>
<feature type="compositionally biased region" description="Polar residues" evidence="3">
    <location>
        <begin position="352"/>
        <end position="377"/>
    </location>
</feature>
<accession>A0ABS8WNZ6</accession>
<keyword evidence="2" id="KW-0131">Cell cycle</keyword>
<organism evidence="4 5">
    <name type="scientific">Datura stramonium</name>
    <name type="common">Jimsonweed</name>
    <name type="synonym">Common thornapple</name>
    <dbReference type="NCBI Taxonomy" id="4076"/>
    <lineage>
        <taxon>Eukaryota</taxon>
        <taxon>Viridiplantae</taxon>
        <taxon>Streptophyta</taxon>
        <taxon>Embryophyta</taxon>
        <taxon>Tracheophyta</taxon>
        <taxon>Spermatophyta</taxon>
        <taxon>Magnoliopsida</taxon>
        <taxon>eudicotyledons</taxon>
        <taxon>Gunneridae</taxon>
        <taxon>Pentapetalae</taxon>
        <taxon>asterids</taxon>
        <taxon>lamiids</taxon>
        <taxon>Solanales</taxon>
        <taxon>Solanaceae</taxon>
        <taxon>Solanoideae</taxon>
        <taxon>Datureae</taxon>
        <taxon>Datura</taxon>
    </lineage>
</organism>
<protein>
    <submittedName>
        <fullName evidence="4">Uncharacterized protein</fullName>
    </submittedName>
</protein>
<feature type="compositionally biased region" description="Basic and acidic residues" evidence="3">
    <location>
        <begin position="36"/>
        <end position="48"/>
    </location>
</feature>
<keyword evidence="1" id="KW-0132">Cell division</keyword>
<proteinExistence type="predicted"/>
<dbReference type="EMBL" id="JACEIK010008284">
    <property type="protein sequence ID" value="MCE3051227.1"/>
    <property type="molecule type" value="Genomic_DNA"/>
</dbReference>
<dbReference type="SUPFAM" id="SSF47954">
    <property type="entry name" value="Cyclin-like"/>
    <property type="match status" value="1"/>
</dbReference>
<dbReference type="Proteomes" id="UP000823775">
    <property type="component" value="Unassembled WGS sequence"/>
</dbReference>
<feature type="region of interest" description="Disordered" evidence="3">
    <location>
        <begin position="323"/>
        <end position="383"/>
    </location>
</feature>
<evidence type="ECO:0000256" key="3">
    <source>
        <dbReference type="SAM" id="MobiDB-lite"/>
    </source>
</evidence>
<evidence type="ECO:0000313" key="4">
    <source>
        <dbReference type="EMBL" id="MCE3051227.1"/>
    </source>
</evidence>